<name>A0A3A4R5R7_9BACT</name>
<dbReference type="SUPFAM" id="SSF51735">
    <property type="entry name" value="NAD(P)-binding Rossmann-fold domains"/>
    <property type="match status" value="1"/>
</dbReference>
<comment type="similarity">
    <text evidence="1">Belongs to the NAD(P)-dependent epimerase/dehydratase family.</text>
</comment>
<dbReference type="Proteomes" id="UP000266426">
    <property type="component" value="Unassembled WGS sequence"/>
</dbReference>
<evidence type="ECO:0000256" key="1">
    <source>
        <dbReference type="ARBA" id="ARBA00007637"/>
    </source>
</evidence>
<dbReference type="InterPro" id="IPR001509">
    <property type="entry name" value="Epimerase_deHydtase"/>
</dbReference>
<evidence type="ECO:0000313" key="4">
    <source>
        <dbReference type="Proteomes" id="UP000266426"/>
    </source>
</evidence>
<dbReference type="Pfam" id="PF01370">
    <property type="entry name" value="Epimerase"/>
    <property type="match status" value="1"/>
</dbReference>
<dbReference type="InterPro" id="IPR036291">
    <property type="entry name" value="NAD(P)-bd_dom_sf"/>
</dbReference>
<evidence type="ECO:0000313" key="3">
    <source>
        <dbReference type="EMBL" id="RJP61670.1"/>
    </source>
</evidence>
<feature type="domain" description="NAD-dependent epimerase/dehydratase" evidence="2">
    <location>
        <begin position="4"/>
        <end position="281"/>
    </location>
</feature>
<reference evidence="3 4" key="1">
    <citation type="journal article" date="2017" name="ISME J.">
        <title>Energy and carbon metabolisms in a deep terrestrial subsurface fluid microbial community.</title>
        <authorList>
            <person name="Momper L."/>
            <person name="Jungbluth S.P."/>
            <person name="Lee M.D."/>
            <person name="Amend J.P."/>
        </authorList>
    </citation>
    <scope>NUCLEOTIDE SEQUENCE [LARGE SCALE GENOMIC DNA]</scope>
    <source>
        <strain evidence="3">SURF_26</strain>
    </source>
</reference>
<protein>
    <submittedName>
        <fullName evidence="3">NAD-dependent epimerase/dehydratase family protein</fullName>
    </submittedName>
</protein>
<sequence length="374" mass="42140">MEHVLITGGAGFIGSHLADRLIAEGHEVTILDTLDPLIHPDGKPPAYMNHKAFFIKGDVCDYDHLRTIIKDQSVIVHLASRVGIMPSLWNIKDYWDVNVGGTVNILDILANGEHCCKKFVLGSSWCVYGEGSYICPSCGVKDMVSRDEESIKKHHYQPACDKCGHDLEAIPTPEDRVTNPSSSYALTKHVQETMVKNFSREYSFPAAIARFFPVYGPRQSLTNQFAGIIPVIINRLKRKKTPILFEDGGQIRDFIWIHDAIEILMRMIYSSDDKCRVYNVGSGRQVSIMKLAGIIARVMSSKIQPSISHMYRRGDIRACYADTSRLQHDLGIFLPVSLELGIDEMLEWAQTAESCDSFEKMIDVYKNKKIIDLN</sequence>
<dbReference type="Gene3D" id="3.40.50.720">
    <property type="entry name" value="NAD(P)-binding Rossmann-like Domain"/>
    <property type="match status" value="2"/>
</dbReference>
<dbReference type="AlphaFoldDB" id="A0A3A4R5R7"/>
<evidence type="ECO:0000259" key="2">
    <source>
        <dbReference type="Pfam" id="PF01370"/>
    </source>
</evidence>
<gene>
    <name evidence="3" type="ORF">C4541_01335</name>
</gene>
<dbReference type="Gene3D" id="3.90.25.10">
    <property type="entry name" value="UDP-galactose 4-epimerase, domain 1"/>
    <property type="match status" value="1"/>
</dbReference>
<accession>A0A3A4R5R7</accession>
<comment type="caution">
    <text evidence="3">The sequence shown here is derived from an EMBL/GenBank/DDBJ whole genome shotgun (WGS) entry which is preliminary data.</text>
</comment>
<proteinExistence type="inferred from homology"/>
<dbReference type="PRINTS" id="PR01713">
    <property type="entry name" value="NUCEPIMERASE"/>
</dbReference>
<dbReference type="EMBL" id="QZJZ01000010">
    <property type="protein sequence ID" value="RJP61670.1"/>
    <property type="molecule type" value="Genomic_DNA"/>
</dbReference>
<organism evidence="3 4">
    <name type="scientific">Candidatus Auribacter fodinae</name>
    <dbReference type="NCBI Taxonomy" id="2093366"/>
    <lineage>
        <taxon>Bacteria</taxon>
        <taxon>Pseudomonadati</taxon>
        <taxon>Candidatus Auribacterota</taxon>
        <taxon>Candidatus Auribacteria</taxon>
        <taxon>Candidatus Auribacterales</taxon>
        <taxon>Candidatus Auribacteraceae</taxon>
        <taxon>Candidatus Auribacter</taxon>
    </lineage>
</organism>
<dbReference type="PANTHER" id="PTHR43000">
    <property type="entry name" value="DTDP-D-GLUCOSE 4,6-DEHYDRATASE-RELATED"/>
    <property type="match status" value="1"/>
</dbReference>